<feature type="compositionally biased region" description="Basic and acidic residues" evidence="1">
    <location>
        <begin position="45"/>
        <end position="61"/>
    </location>
</feature>
<evidence type="ECO:0000313" key="2">
    <source>
        <dbReference type="EMBL" id="CAG8978609.1"/>
    </source>
</evidence>
<accession>A0A9N9LUC4</accession>
<evidence type="ECO:0000313" key="3">
    <source>
        <dbReference type="Proteomes" id="UP000701801"/>
    </source>
</evidence>
<dbReference type="OrthoDB" id="276276at2759"/>
<protein>
    <submittedName>
        <fullName evidence="2">Uncharacterized protein</fullName>
    </submittedName>
</protein>
<name>A0A9N9LUC4_9HELO</name>
<keyword evidence="3" id="KW-1185">Reference proteome</keyword>
<reference evidence="2" key="1">
    <citation type="submission" date="2021-07" db="EMBL/GenBank/DDBJ databases">
        <authorList>
            <person name="Durling M."/>
        </authorList>
    </citation>
    <scope>NUCLEOTIDE SEQUENCE</scope>
</reference>
<dbReference type="EMBL" id="CAJVRM010000269">
    <property type="protein sequence ID" value="CAG8978609.1"/>
    <property type="molecule type" value="Genomic_DNA"/>
</dbReference>
<proteinExistence type="predicted"/>
<comment type="caution">
    <text evidence="2">The sequence shown here is derived from an EMBL/GenBank/DDBJ whole genome shotgun (WGS) entry which is preliminary data.</text>
</comment>
<feature type="region of interest" description="Disordered" evidence="1">
    <location>
        <begin position="1"/>
        <end position="62"/>
    </location>
</feature>
<evidence type="ECO:0000256" key="1">
    <source>
        <dbReference type="SAM" id="MobiDB-lite"/>
    </source>
</evidence>
<organism evidence="2 3">
    <name type="scientific">Hymenoscyphus albidus</name>
    <dbReference type="NCBI Taxonomy" id="595503"/>
    <lineage>
        <taxon>Eukaryota</taxon>
        <taxon>Fungi</taxon>
        <taxon>Dikarya</taxon>
        <taxon>Ascomycota</taxon>
        <taxon>Pezizomycotina</taxon>
        <taxon>Leotiomycetes</taxon>
        <taxon>Helotiales</taxon>
        <taxon>Helotiaceae</taxon>
        <taxon>Hymenoscyphus</taxon>
    </lineage>
</organism>
<dbReference type="AlphaFoldDB" id="A0A9N9LUC4"/>
<dbReference type="Proteomes" id="UP000701801">
    <property type="component" value="Unassembled WGS sequence"/>
</dbReference>
<gene>
    <name evidence="2" type="ORF">HYALB_00012731</name>
</gene>
<sequence>MDAHYPQRILRHAKSSQFQRAPANAQHESQKLRKSKSAYFHHATKNSEEKTPQDKTTETKTRHSFLSKVKAAFARTSIARTHRKTPSQLTSKLQMTRLEYRLHALNHYSTPQQYHRIHLAAIIFHPKTNKLLLVKDPVGIKLTIPETAMFARHSSLGEALSEALFSSTGLKISEVKREVLPVWEFGSSWTIGEKGEGMKSVMLSFVVEAKDLEMVRGDVRWVGEEEVEWLEMDRGMRNLMRWVFDERILEG</sequence>